<protein>
    <submittedName>
        <fullName evidence="2">Gamma-glutamylcysteine synthetase regulatory subunit</fullName>
    </submittedName>
</protein>
<evidence type="ECO:0000313" key="1">
    <source>
        <dbReference type="Proteomes" id="UP000492821"/>
    </source>
</evidence>
<keyword evidence="1" id="KW-1185">Reference proteome</keyword>
<dbReference type="WBParaSite" id="Pan_g15830.t1">
    <property type="protein sequence ID" value="Pan_g15830.t1"/>
    <property type="gene ID" value="Pan_g15830"/>
</dbReference>
<sequence length="198" mass="23435">MGILLSEPETLPSAKLPSNFKKRIATLAPLRLVNGLSKVCPEVEKLRPIHPDVYDQVFITDWVYRWASNNTIFFQIFQLYYQFALIRVMVDGYYSINSVWRTVLRVDDVEQQKRHIYVKDTLVLNCKTLQSYEKVIPLICGPYHKLILLGNITWNQVKQLVHPGVRQVRIDANLALHWKEYDDFAHFWFKQAHELDYR</sequence>
<dbReference type="AlphaFoldDB" id="A0A7E4V2H6"/>
<reference evidence="1" key="1">
    <citation type="journal article" date="2013" name="Genetics">
        <title>The draft genome and transcriptome of Panagrellus redivivus are shaped by the harsh demands of a free-living lifestyle.</title>
        <authorList>
            <person name="Srinivasan J."/>
            <person name="Dillman A.R."/>
            <person name="Macchietto M.G."/>
            <person name="Heikkinen L."/>
            <person name="Lakso M."/>
            <person name="Fracchia K.M."/>
            <person name="Antoshechkin I."/>
            <person name="Mortazavi A."/>
            <person name="Wong G."/>
            <person name="Sternberg P.W."/>
        </authorList>
    </citation>
    <scope>NUCLEOTIDE SEQUENCE [LARGE SCALE GENOMIC DNA]</scope>
    <source>
        <strain evidence="1">MT8872</strain>
    </source>
</reference>
<organism evidence="1 2">
    <name type="scientific">Panagrellus redivivus</name>
    <name type="common">Microworm</name>
    <dbReference type="NCBI Taxonomy" id="6233"/>
    <lineage>
        <taxon>Eukaryota</taxon>
        <taxon>Metazoa</taxon>
        <taxon>Ecdysozoa</taxon>
        <taxon>Nematoda</taxon>
        <taxon>Chromadorea</taxon>
        <taxon>Rhabditida</taxon>
        <taxon>Tylenchina</taxon>
        <taxon>Panagrolaimomorpha</taxon>
        <taxon>Panagrolaimoidea</taxon>
        <taxon>Panagrolaimidae</taxon>
        <taxon>Panagrellus</taxon>
    </lineage>
</organism>
<proteinExistence type="predicted"/>
<evidence type="ECO:0000313" key="2">
    <source>
        <dbReference type="WBParaSite" id="Pan_g15830.t1"/>
    </source>
</evidence>
<reference evidence="2" key="2">
    <citation type="submission" date="2020-10" db="UniProtKB">
        <authorList>
            <consortium name="WormBaseParasite"/>
        </authorList>
    </citation>
    <scope>IDENTIFICATION</scope>
</reference>
<name>A0A7E4V2H6_PANRE</name>
<dbReference type="Proteomes" id="UP000492821">
    <property type="component" value="Unassembled WGS sequence"/>
</dbReference>
<accession>A0A7E4V2H6</accession>